<keyword evidence="2" id="KW-0732">Signal</keyword>
<sequence length="229" mass="23447">MTRVKKLATAVAAGVAAVGITAAAAAASDTSHRSSTPAVSHRAASAARQSVGHPTPPGAPALPSVVVGRGVLGGKPWSVTLTYYATFPKGFTPPSPPGLLHSPALKGHSLLCTNVVIDGAPEGHTTDPWAGCTMVDGARDTDHPTGASLEGNTDKGTTGSRLFLVHPDAAVAHATMTFRDGRHATAKVTAVPGTAYRAYAIPIASGQTIAAVDEYDAHNRLLNHNTQWR</sequence>
<gene>
    <name evidence="3" type="ORF">LJ657_43095</name>
</gene>
<keyword evidence="4" id="KW-1185">Reference proteome</keyword>
<dbReference type="Proteomes" id="UP001108029">
    <property type="component" value="Unassembled WGS sequence"/>
</dbReference>
<feature type="signal peptide" evidence="2">
    <location>
        <begin position="1"/>
        <end position="27"/>
    </location>
</feature>
<reference evidence="3" key="1">
    <citation type="submission" date="2021-12" db="EMBL/GenBank/DDBJ databases">
        <authorList>
            <person name="Lee J.-H."/>
            <person name="Kim S.-B."/>
        </authorList>
    </citation>
    <scope>NUCLEOTIDE SEQUENCE</scope>
    <source>
        <strain evidence="3">NR30</strain>
    </source>
</reference>
<evidence type="ECO:0000256" key="2">
    <source>
        <dbReference type="SAM" id="SignalP"/>
    </source>
</evidence>
<dbReference type="EMBL" id="JAJSBI010000037">
    <property type="protein sequence ID" value="MCD9880227.1"/>
    <property type="molecule type" value="Genomic_DNA"/>
</dbReference>
<accession>A0A9Q3ZD15</accession>
<evidence type="ECO:0000313" key="4">
    <source>
        <dbReference type="Proteomes" id="UP001108029"/>
    </source>
</evidence>
<protein>
    <submittedName>
        <fullName evidence="3">Uncharacterized protein</fullName>
    </submittedName>
</protein>
<name>A0A9Q3ZD15_9ACTN</name>
<proteinExistence type="predicted"/>
<comment type="caution">
    <text evidence="3">The sequence shown here is derived from an EMBL/GenBank/DDBJ whole genome shotgun (WGS) entry which is preliminary data.</text>
</comment>
<dbReference type="RefSeq" id="WP_232655166.1">
    <property type="nucleotide sequence ID" value="NZ_JAJSBI010000037.1"/>
</dbReference>
<feature type="chain" id="PRO_5040317909" evidence="2">
    <location>
        <begin position="28"/>
        <end position="229"/>
    </location>
</feature>
<evidence type="ECO:0000313" key="3">
    <source>
        <dbReference type="EMBL" id="MCD9880227.1"/>
    </source>
</evidence>
<feature type="region of interest" description="Disordered" evidence="1">
    <location>
        <begin position="26"/>
        <end position="62"/>
    </location>
</feature>
<dbReference type="AlphaFoldDB" id="A0A9Q3ZD15"/>
<organism evidence="3 4">
    <name type="scientific">Streptomyces guryensis</name>
    <dbReference type="NCBI Taxonomy" id="2886947"/>
    <lineage>
        <taxon>Bacteria</taxon>
        <taxon>Bacillati</taxon>
        <taxon>Actinomycetota</taxon>
        <taxon>Actinomycetes</taxon>
        <taxon>Kitasatosporales</taxon>
        <taxon>Streptomycetaceae</taxon>
        <taxon>Streptomyces</taxon>
    </lineage>
</organism>
<evidence type="ECO:0000256" key="1">
    <source>
        <dbReference type="SAM" id="MobiDB-lite"/>
    </source>
</evidence>